<reference evidence="9" key="1">
    <citation type="submission" date="2020-05" db="EMBL/GenBank/DDBJ databases">
        <authorList>
            <person name="Chiriac C."/>
            <person name="Salcher M."/>
            <person name="Ghai R."/>
            <person name="Kavagutti S V."/>
        </authorList>
    </citation>
    <scope>NUCLEOTIDE SEQUENCE</scope>
</reference>
<dbReference type="Pfam" id="PF00441">
    <property type="entry name" value="Acyl-CoA_dh_1"/>
    <property type="match status" value="1"/>
</dbReference>
<dbReference type="AlphaFoldDB" id="A0A6J7RFW9"/>
<dbReference type="Pfam" id="PF02771">
    <property type="entry name" value="Acyl-CoA_dh_N"/>
    <property type="match status" value="1"/>
</dbReference>
<dbReference type="GO" id="GO:0050660">
    <property type="term" value="F:flavin adenine dinucleotide binding"/>
    <property type="evidence" value="ECO:0007669"/>
    <property type="project" value="InterPro"/>
</dbReference>
<keyword evidence="5" id="KW-0560">Oxidoreductase</keyword>
<keyword evidence="4" id="KW-0274">FAD</keyword>
<name>A0A6J7RFW9_9ZZZZ</name>
<feature type="domain" description="Acyl-CoA dehydrogenase/oxidase C-terminal" evidence="6">
    <location>
        <begin position="256"/>
        <end position="405"/>
    </location>
</feature>
<evidence type="ECO:0000256" key="2">
    <source>
        <dbReference type="ARBA" id="ARBA00009347"/>
    </source>
</evidence>
<comment type="cofactor">
    <cofactor evidence="1">
        <name>FAD</name>
        <dbReference type="ChEBI" id="CHEBI:57692"/>
    </cofactor>
</comment>
<dbReference type="SUPFAM" id="SSF47203">
    <property type="entry name" value="Acyl-CoA dehydrogenase C-terminal domain-like"/>
    <property type="match status" value="1"/>
</dbReference>
<evidence type="ECO:0000259" key="6">
    <source>
        <dbReference type="Pfam" id="PF00441"/>
    </source>
</evidence>
<dbReference type="SUPFAM" id="SSF56645">
    <property type="entry name" value="Acyl-CoA dehydrogenase NM domain-like"/>
    <property type="match status" value="1"/>
</dbReference>
<dbReference type="GO" id="GO:0016627">
    <property type="term" value="F:oxidoreductase activity, acting on the CH-CH group of donors"/>
    <property type="evidence" value="ECO:0007669"/>
    <property type="project" value="InterPro"/>
</dbReference>
<dbReference type="InterPro" id="IPR013786">
    <property type="entry name" value="AcylCoA_DH/ox_N"/>
</dbReference>
<proteinExistence type="inferred from homology"/>
<dbReference type="InterPro" id="IPR009100">
    <property type="entry name" value="AcylCoA_DH/oxidase_NM_dom_sf"/>
</dbReference>
<dbReference type="InterPro" id="IPR006091">
    <property type="entry name" value="Acyl-CoA_Oxase/DH_mid-dom"/>
</dbReference>
<evidence type="ECO:0000259" key="7">
    <source>
        <dbReference type="Pfam" id="PF02770"/>
    </source>
</evidence>
<dbReference type="PANTHER" id="PTHR43292">
    <property type="entry name" value="ACYL-COA DEHYDROGENASE"/>
    <property type="match status" value="1"/>
</dbReference>
<sequence length="428" mass="47020">MTDLPDIDQFRKEARVWLEQNAEALPEADKSDDEEQEVQWGQGSDNVAIFHNYTDEHELERLNAVKAWQRKKFDAGYAMINWPEDVGGRGLPATYVRAYTTEESKFRIPSAGELPPTSMGLIATTIGAFGTPEQKEMFVKPLMSMEICGCQLFSEPSAGSDLASLTTRAVRDGDEWVLNGQKVWTSGARFAEWGLAITRHDFDVPKHKGMTAFMVPFNAPGVEVRAIKQMSGGANFNEVFLTDVRIPDSLRLGPVGEGWKVALTCLGFERDHSSGSTSSHTGGTYKQVIAAAEWAGVSKDPIIRQSLADLYIQHKVAQLTNRRAAAGLRAGQTPGPEGSLGKLMWTANMTRISNVISQILGTRLVADNGEWGTYAWNEHILGAPGYRIAGGSDEVQRNIVGERVLGLPPEPRVDKDVAFSEAQRLARK</sequence>
<evidence type="ECO:0000259" key="8">
    <source>
        <dbReference type="Pfam" id="PF02771"/>
    </source>
</evidence>
<organism evidence="9">
    <name type="scientific">freshwater metagenome</name>
    <dbReference type="NCBI Taxonomy" id="449393"/>
    <lineage>
        <taxon>unclassified sequences</taxon>
        <taxon>metagenomes</taxon>
        <taxon>ecological metagenomes</taxon>
    </lineage>
</organism>
<keyword evidence="3" id="KW-0285">Flavoprotein</keyword>
<evidence type="ECO:0000256" key="1">
    <source>
        <dbReference type="ARBA" id="ARBA00001974"/>
    </source>
</evidence>
<protein>
    <submittedName>
        <fullName evidence="9">Unannotated protein</fullName>
    </submittedName>
</protein>
<gene>
    <name evidence="9" type="ORF">UFOPK4098_01270</name>
</gene>
<dbReference type="Gene3D" id="1.20.140.10">
    <property type="entry name" value="Butyryl-CoA Dehydrogenase, subunit A, domain 3"/>
    <property type="match status" value="1"/>
</dbReference>
<dbReference type="GO" id="GO:0005886">
    <property type="term" value="C:plasma membrane"/>
    <property type="evidence" value="ECO:0007669"/>
    <property type="project" value="TreeGrafter"/>
</dbReference>
<dbReference type="InterPro" id="IPR036250">
    <property type="entry name" value="AcylCo_DH-like_C"/>
</dbReference>
<dbReference type="Pfam" id="PF02770">
    <property type="entry name" value="Acyl-CoA_dh_M"/>
    <property type="match status" value="1"/>
</dbReference>
<dbReference type="InterPro" id="IPR009075">
    <property type="entry name" value="AcylCo_DH/oxidase_C"/>
</dbReference>
<dbReference type="PANTHER" id="PTHR43292:SF4">
    <property type="entry name" value="ACYL-COA DEHYDROGENASE FADE34"/>
    <property type="match status" value="1"/>
</dbReference>
<evidence type="ECO:0000256" key="3">
    <source>
        <dbReference type="ARBA" id="ARBA00022630"/>
    </source>
</evidence>
<feature type="domain" description="Acyl-CoA dehydrogenase/oxidase N-terminal" evidence="8">
    <location>
        <begin position="66"/>
        <end position="146"/>
    </location>
</feature>
<dbReference type="Gene3D" id="2.40.110.10">
    <property type="entry name" value="Butyryl-CoA Dehydrogenase, subunit A, domain 2"/>
    <property type="match status" value="1"/>
</dbReference>
<dbReference type="InterPro" id="IPR037069">
    <property type="entry name" value="AcylCoA_DH/ox_N_sf"/>
</dbReference>
<evidence type="ECO:0000256" key="4">
    <source>
        <dbReference type="ARBA" id="ARBA00022827"/>
    </source>
</evidence>
<comment type="similarity">
    <text evidence="2">Belongs to the acyl-CoA dehydrogenase family.</text>
</comment>
<accession>A0A6J7RFW9</accession>
<dbReference type="EMBL" id="CAFBPN010000088">
    <property type="protein sequence ID" value="CAB5027674.1"/>
    <property type="molecule type" value="Genomic_DNA"/>
</dbReference>
<feature type="domain" description="Acyl-CoA oxidase/dehydrogenase middle" evidence="7">
    <location>
        <begin position="150"/>
        <end position="244"/>
    </location>
</feature>
<dbReference type="InterPro" id="IPR052161">
    <property type="entry name" value="Mycobact_Acyl-CoA_DH"/>
</dbReference>
<dbReference type="Gene3D" id="1.10.540.10">
    <property type="entry name" value="Acyl-CoA dehydrogenase/oxidase, N-terminal domain"/>
    <property type="match status" value="1"/>
</dbReference>
<dbReference type="InterPro" id="IPR046373">
    <property type="entry name" value="Acyl-CoA_Oxase/DH_mid-dom_sf"/>
</dbReference>
<evidence type="ECO:0000313" key="9">
    <source>
        <dbReference type="EMBL" id="CAB5027674.1"/>
    </source>
</evidence>
<evidence type="ECO:0000256" key="5">
    <source>
        <dbReference type="ARBA" id="ARBA00023002"/>
    </source>
</evidence>
<dbReference type="FunFam" id="2.40.110.10:FF:000011">
    <property type="entry name" value="Acyl-CoA dehydrogenase FadE34"/>
    <property type="match status" value="1"/>
</dbReference>